<evidence type="ECO:0000256" key="1">
    <source>
        <dbReference type="SAM" id="MobiDB-lite"/>
    </source>
</evidence>
<dbReference type="AlphaFoldDB" id="A0A9N7VL68"/>
<gene>
    <name evidence="2" type="ORF">PLEPLA_LOCUS40768</name>
</gene>
<accession>A0A9N7VL68</accession>
<organism evidence="2 3">
    <name type="scientific">Pleuronectes platessa</name>
    <name type="common">European plaice</name>
    <dbReference type="NCBI Taxonomy" id="8262"/>
    <lineage>
        <taxon>Eukaryota</taxon>
        <taxon>Metazoa</taxon>
        <taxon>Chordata</taxon>
        <taxon>Craniata</taxon>
        <taxon>Vertebrata</taxon>
        <taxon>Euteleostomi</taxon>
        <taxon>Actinopterygii</taxon>
        <taxon>Neopterygii</taxon>
        <taxon>Teleostei</taxon>
        <taxon>Neoteleostei</taxon>
        <taxon>Acanthomorphata</taxon>
        <taxon>Carangaria</taxon>
        <taxon>Pleuronectiformes</taxon>
        <taxon>Pleuronectoidei</taxon>
        <taxon>Pleuronectidae</taxon>
        <taxon>Pleuronectes</taxon>
    </lineage>
</organism>
<dbReference type="EMBL" id="CADEAL010004153">
    <property type="protein sequence ID" value="CAB1453018.1"/>
    <property type="molecule type" value="Genomic_DNA"/>
</dbReference>
<name>A0A9N7VL68_PLEPL</name>
<dbReference type="Proteomes" id="UP001153269">
    <property type="component" value="Unassembled WGS sequence"/>
</dbReference>
<keyword evidence="3" id="KW-1185">Reference proteome</keyword>
<protein>
    <submittedName>
        <fullName evidence="2">Uncharacterized protein</fullName>
    </submittedName>
</protein>
<comment type="caution">
    <text evidence="2">The sequence shown here is derived from an EMBL/GenBank/DDBJ whole genome shotgun (WGS) entry which is preliminary data.</text>
</comment>
<proteinExistence type="predicted"/>
<evidence type="ECO:0000313" key="3">
    <source>
        <dbReference type="Proteomes" id="UP001153269"/>
    </source>
</evidence>
<feature type="region of interest" description="Disordered" evidence="1">
    <location>
        <begin position="1"/>
        <end position="24"/>
    </location>
</feature>
<evidence type="ECO:0000313" key="2">
    <source>
        <dbReference type="EMBL" id="CAB1453018.1"/>
    </source>
</evidence>
<reference evidence="2" key="1">
    <citation type="submission" date="2020-03" db="EMBL/GenBank/DDBJ databases">
        <authorList>
            <person name="Weist P."/>
        </authorList>
    </citation>
    <scope>NUCLEOTIDE SEQUENCE</scope>
</reference>
<feature type="compositionally biased region" description="Polar residues" evidence="1">
    <location>
        <begin position="13"/>
        <end position="24"/>
    </location>
</feature>
<sequence>MTLAVFNRPAERSQPQISVRQTTGSIGEAEHECLPWRRARQIAVSKTGDAVYFISRLTSHQDESQEAPPTSTRKKDKVAFGQRSFLLTIQKLKVTECCDLWKLNPGDGGSLHHGEAAAALCRVPLLFVGLGAHYTVDSNLLKLRAVKAMGVLWPQLRSGSKTVGEISGQLWFSSWGDNDHTAPRLLLPATHLRRVQWRGAKIGPTVTEK</sequence>